<dbReference type="PANTHER" id="PTHR30093:SF2">
    <property type="entry name" value="TYPE II SECRETION SYSTEM PROTEIN H"/>
    <property type="match status" value="1"/>
</dbReference>
<gene>
    <name evidence="2" type="ORF">Pan44_41140</name>
</gene>
<dbReference type="InParanoid" id="A0A517SIU3"/>
<dbReference type="SUPFAM" id="SSF54523">
    <property type="entry name" value="Pili subunits"/>
    <property type="match status" value="1"/>
</dbReference>
<evidence type="ECO:0000259" key="1">
    <source>
        <dbReference type="Pfam" id="PF07596"/>
    </source>
</evidence>
<dbReference type="EMBL" id="CP036271">
    <property type="protein sequence ID" value="QDT56064.1"/>
    <property type="molecule type" value="Genomic_DNA"/>
</dbReference>
<dbReference type="Proteomes" id="UP000315700">
    <property type="component" value="Chromosome"/>
</dbReference>
<keyword evidence="3" id="KW-1185">Reference proteome</keyword>
<dbReference type="NCBIfam" id="TIGR02532">
    <property type="entry name" value="IV_pilin_GFxxxE"/>
    <property type="match status" value="1"/>
</dbReference>
<protein>
    <submittedName>
        <fullName evidence="2">Putative major pilin subunit</fullName>
    </submittedName>
</protein>
<evidence type="ECO:0000313" key="2">
    <source>
        <dbReference type="EMBL" id="QDT56064.1"/>
    </source>
</evidence>
<dbReference type="OrthoDB" id="254858at2"/>
<dbReference type="PANTHER" id="PTHR30093">
    <property type="entry name" value="GENERAL SECRETION PATHWAY PROTEIN G"/>
    <property type="match status" value="1"/>
</dbReference>
<dbReference type="KEGG" id="ccos:Pan44_41140"/>
<feature type="domain" description="DUF1559" evidence="1">
    <location>
        <begin position="31"/>
        <end position="321"/>
    </location>
</feature>
<dbReference type="RefSeq" id="WP_145032887.1">
    <property type="nucleotide sequence ID" value="NZ_CP036271.1"/>
</dbReference>
<proteinExistence type="predicted"/>
<name>A0A517SIU3_9PLAN</name>
<dbReference type="InterPro" id="IPR012902">
    <property type="entry name" value="N_methyl_site"/>
</dbReference>
<dbReference type="InterPro" id="IPR045584">
    <property type="entry name" value="Pilin-like"/>
</dbReference>
<dbReference type="Pfam" id="PF07963">
    <property type="entry name" value="N_methyl"/>
    <property type="match status" value="1"/>
</dbReference>
<evidence type="ECO:0000313" key="3">
    <source>
        <dbReference type="Proteomes" id="UP000315700"/>
    </source>
</evidence>
<dbReference type="AlphaFoldDB" id="A0A517SIU3"/>
<dbReference type="NCBIfam" id="TIGR04294">
    <property type="entry name" value="pre_pil_HX9DG"/>
    <property type="match status" value="1"/>
</dbReference>
<reference evidence="2 3" key="1">
    <citation type="submission" date="2019-02" db="EMBL/GenBank/DDBJ databases">
        <title>Deep-cultivation of Planctomycetes and their phenomic and genomic characterization uncovers novel biology.</title>
        <authorList>
            <person name="Wiegand S."/>
            <person name="Jogler M."/>
            <person name="Boedeker C."/>
            <person name="Pinto D."/>
            <person name="Vollmers J."/>
            <person name="Rivas-Marin E."/>
            <person name="Kohn T."/>
            <person name="Peeters S.H."/>
            <person name="Heuer A."/>
            <person name="Rast P."/>
            <person name="Oberbeckmann S."/>
            <person name="Bunk B."/>
            <person name="Jeske O."/>
            <person name="Meyerdierks A."/>
            <person name="Storesund J.E."/>
            <person name="Kallscheuer N."/>
            <person name="Luecker S."/>
            <person name="Lage O.M."/>
            <person name="Pohl T."/>
            <person name="Merkel B.J."/>
            <person name="Hornburger P."/>
            <person name="Mueller R.-W."/>
            <person name="Bruemmer F."/>
            <person name="Labrenz M."/>
            <person name="Spormann A.M."/>
            <person name="Op den Camp H."/>
            <person name="Overmann J."/>
            <person name="Amann R."/>
            <person name="Jetten M.S.M."/>
            <person name="Mascher T."/>
            <person name="Medema M.H."/>
            <person name="Devos D.P."/>
            <person name="Kaster A.-K."/>
            <person name="Ovreas L."/>
            <person name="Rohde M."/>
            <person name="Galperin M.Y."/>
            <person name="Jogler C."/>
        </authorList>
    </citation>
    <scope>NUCLEOTIDE SEQUENCE [LARGE SCALE GENOMIC DNA]</scope>
    <source>
        <strain evidence="2 3">Pan44</strain>
    </source>
</reference>
<dbReference type="Gene3D" id="3.30.700.10">
    <property type="entry name" value="Glycoprotein, Type 4 Pilin"/>
    <property type="match status" value="1"/>
</dbReference>
<organism evidence="2 3">
    <name type="scientific">Caulifigura coniformis</name>
    <dbReference type="NCBI Taxonomy" id="2527983"/>
    <lineage>
        <taxon>Bacteria</taxon>
        <taxon>Pseudomonadati</taxon>
        <taxon>Planctomycetota</taxon>
        <taxon>Planctomycetia</taxon>
        <taxon>Planctomycetales</taxon>
        <taxon>Planctomycetaceae</taxon>
        <taxon>Caulifigura</taxon>
    </lineage>
</organism>
<sequence>MSPRRGFTLIELLVVIAIIAILIGLLLPAVQQAREAARRTQCKNNLKQLGLAIHNYESMLGCLPPTAVIEQRGATLWTGYMSPHGRILPFLEQGNVYAGIDKDSAYGSVVNLPAVARVINVFMCPSEPRSEPFLHATFGNIGGVNYGFSMGDWYVWGGFTTPAAPITRSAFGVNLSRKWRDFTDGTSSTLLMSEVKNYQVHIRDCAQFANINDYNNIPSPDADPLSVAPEYNGGGCSVLLNAHSQWAEMAVHHNGFTTAWPPNKKTPGGPAMEHPDVDLITRRERIGGPTWAAVTSRSHHTGGVHSLLGDGAVRFISSSLDGHVWRRLGTVGSGEVVSEF</sequence>
<accession>A0A517SIU3</accession>
<dbReference type="InterPro" id="IPR027558">
    <property type="entry name" value="Pre_pil_HX9DG_C"/>
</dbReference>
<dbReference type="PROSITE" id="PS00409">
    <property type="entry name" value="PROKAR_NTER_METHYL"/>
    <property type="match status" value="1"/>
</dbReference>
<dbReference type="InterPro" id="IPR011453">
    <property type="entry name" value="DUF1559"/>
</dbReference>
<dbReference type="Pfam" id="PF07596">
    <property type="entry name" value="SBP_bac_10"/>
    <property type="match status" value="1"/>
</dbReference>